<evidence type="ECO:0008006" key="6">
    <source>
        <dbReference type="Google" id="ProtNLM"/>
    </source>
</evidence>
<name>A0A0U9HK03_KLENI</name>
<dbReference type="InterPro" id="IPR036691">
    <property type="entry name" value="Endo/exonu/phosph_ase_sf"/>
</dbReference>
<dbReference type="Gene3D" id="3.60.10.10">
    <property type="entry name" value="Endonuclease/exonuclease/phosphatase"/>
    <property type="match status" value="1"/>
</dbReference>
<evidence type="ECO:0000256" key="2">
    <source>
        <dbReference type="SAM" id="Phobius"/>
    </source>
</evidence>
<keyword evidence="2" id="KW-0812">Transmembrane</keyword>
<proteinExistence type="predicted"/>
<accession>A0A0U9HK03</accession>
<gene>
    <name evidence="4" type="ORF">KFL_000960140</name>
</gene>
<reference evidence="4 5" key="1">
    <citation type="journal article" date="2014" name="Nat. Commun.">
        <title>Klebsormidium flaccidum genome reveals primary factors for plant terrestrial adaptation.</title>
        <authorList>
            <person name="Hori K."/>
            <person name="Maruyama F."/>
            <person name="Fujisawa T."/>
            <person name="Togashi T."/>
            <person name="Yamamoto N."/>
            <person name="Seo M."/>
            <person name="Sato S."/>
            <person name="Yamada T."/>
            <person name="Mori H."/>
            <person name="Tajima N."/>
            <person name="Moriyama T."/>
            <person name="Ikeuchi M."/>
            <person name="Watanabe M."/>
            <person name="Wada H."/>
            <person name="Kobayashi K."/>
            <person name="Saito M."/>
            <person name="Masuda T."/>
            <person name="Sasaki-Sekimoto Y."/>
            <person name="Mashiguchi K."/>
            <person name="Awai K."/>
            <person name="Shimojima M."/>
            <person name="Masuda S."/>
            <person name="Iwai M."/>
            <person name="Nobusawa T."/>
            <person name="Narise T."/>
            <person name="Kondo S."/>
            <person name="Saito H."/>
            <person name="Sato R."/>
            <person name="Murakawa M."/>
            <person name="Ihara Y."/>
            <person name="Oshima-Yamada Y."/>
            <person name="Ohtaka K."/>
            <person name="Satoh M."/>
            <person name="Sonobe K."/>
            <person name="Ishii M."/>
            <person name="Ohtani R."/>
            <person name="Kanamori-Sato M."/>
            <person name="Honoki R."/>
            <person name="Miyazaki D."/>
            <person name="Mochizuki H."/>
            <person name="Umetsu J."/>
            <person name="Higashi K."/>
            <person name="Shibata D."/>
            <person name="Kamiya Y."/>
            <person name="Sato N."/>
            <person name="Nakamura Y."/>
            <person name="Tabata S."/>
            <person name="Ida S."/>
            <person name="Kurokawa K."/>
            <person name="Ohta H."/>
        </authorList>
    </citation>
    <scope>NUCLEOTIDE SEQUENCE [LARGE SCALE GENOMIC DNA]</scope>
    <source>
        <strain evidence="4 5">NIES-2285</strain>
    </source>
</reference>
<evidence type="ECO:0000313" key="5">
    <source>
        <dbReference type="Proteomes" id="UP000054558"/>
    </source>
</evidence>
<evidence type="ECO:0000313" key="4">
    <source>
        <dbReference type="EMBL" id="GAQ81963.1"/>
    </source>
</evidence>
<feature type="region of interest" description="Disordered" evidence="1">
    <location>
        <begin position="647"/>
        <end position="684"/>
    </location>
</feature>
<feature type="compositionally biased region" description="Basic and acidic residues" evidence="1">
    <location>
        <begin position="647"/>
        <end position="667"/>
    </location>
</feature>
<protein>
    <recommendedName>
        <fullName evidence="6">Endonuclease/exonuclease/phosphatase domain-containing protein</fullName>
    </recommendedName>
</protein>
<keyword evidence="2" id="KW-0472">Membrane</keyword>
<organism evidence="4 5">
    <name type="scientific">Klebsormidium nitens</name>
    <name type="common">Green alga</name>
    <name type="synonym">Ulothrix nitens</name>
    <dbReference type="NCBI Taxonomy" id="105231"/>
    <lineage>
        <taxon>Eukaryota</taxon>
        <taxon>Viridiplantae</taxon>
        <taxon>Streptophyta</taxon>
        <taxon>Klebsormidiophyceae</taxon>
        <taxon>Klebsormidiales</taxon>
        <taxon>Klebsormidiaceae</taxon>
        <taxon>Klebsormidium</taxon>
    </lineage>
</organism>
<keyword evidence="5" id="KW-1185">Reference proteome</keyword>
<sequence length="707" mass="74966">MGRTLPILLLHPVFLIAISALLQLTSATLLLGQIVTGSGYNKAIEVRNPGPFSEAVNLTQFGLLWLPNGQDFRVSGWQQLQAPIAAETALVPGGGSYLIAHTRAAPWLVGNASALSEAFLFDGNDVLALAMRADNNTWLPIDIVGNPNRYNASGWAVAGLPSATRNHTLFRKTSITSPTVNWTLSAGTDAASSQWIVLPSTVLRPGGSNGTGSVPLTSGQCSKAAGVTSDRRKNKSVLKVAMWTVDWLFDGVSDPAGSPWNGGASCPGNPGDPGFTPLNQCNAAGAAARIQRVVRRIKDLDVDILNLVQVESCGVLQQLVNGSDAGYASYLGVSNDSVSGLNLGLLFRLDPILPIGRILGNMSYPLPGSACGFSGTGTTDATANFRTTFQVLNRSVAFIGMELPGFPRDPESCAVREAQAAIISAEVQRRIAAGQEVVLAGNLNDWSAVDTDPLGHVPISRVLQSLQYPNASGPPQLISAATWLSDANRYTSEGPAVAGGFPAPQQVDFILVTQGLASLNVTVQIAHDNATLQSLSSHWPLVLTLQVPDSKTATVAPVAQVLLPNVTTSSNSSSSVVVPSPVATSSLTSTLDRKSSSSLLLPIVLGSAGGALFVALACLLVFVGMRRRKRVYSHRRLQKQTQLEGHRQSLEVAVEQKRESTEERESMVENVDEDKDDWRPIDRSMPTIKSGEILELGLYAKSPFDDD</sequence>
<feature type="transmembrane region" description="Helical" evidence="2">
    <location>
        <begin position="599"/>
        <end position="625"/>
    </location>
</feature>
<keyword evidence="3" id="KW-0732">Signal</keyword>
<dbReference type="Proteomes" id="UP000054558">
    <property type="component" value="Unassembled WGS sequence"/>
</dbReference>
<dbReference type="AlphaFoldDB" id="A0A0U9HK03"/>
<feature type="chain" id="PRO_5006864972" description="Endonuclease/exonuclease/phosphatase domain-containing protein" evidence="3">
    <location>
        <begin position="28"/>
        <end position="707"/>
    </location>
</feature>
<feature type="signal peptide" evidence="3">
    <location>
        <begin position="1"/>
        <end position="27"/>
    </location>
</feature>
<dbReference type="EMBL" id="DF237045">
    <property type="protein sequence ID" value="GAQ81963.1"/>
    <property type="molecule type" value="Genomic_DNA"/>
</dbReference>
<dbReference type="OrthoDB" id="2093442at2759"/>
<keyword evidence="2" id="KW-1133">Transmembrane helix</keyword>
<evidence type="ECO:0000256" key="1">
    <source>
        <dbReference type="SAM" id="MobiDB-lite"/>
    </source>
</evidence>
<dbReference type="SUPFAM" id="SSF56219">
    <property type="entry name" value="DNase I-like"/>
    <property type="match status" value="1"/>
</dbReference>
<evidence type="ECO:0000256" key="3">
    <source>
        <dbReference type="SAM" id="SignalP"/>
    </source>
</evidence>